<organism evidence="1 2">
    <name type="scientific">Ataeniobius toweri</name>
    <dbReference type="NCBI Taxonomy" id="208326"/>
    <lineage>
        <taxon>Eukaryota</taxon>
        <taxon>Metazoa</taxon>
        <taxon>Chordata</taxon>
        <taxon>Craniata</taxon>
        <taxon>Vertebrata</taxon>
        <taxon>Euteleostomi</taxon>
        <taxon>Actinopterygii</taxon>
        <taxon>Neopterygii</taxon>
        <taxon>Teleostei</taxon>
        <taxon>Neoteleostei</taxon>
        <taxon>Acanthomorphata</taxon>
        <taxon>Ovalentaria</taxon>
        <taxon>Atherinomorphae</taxon>
        <taxon>Cyprinodontiformes</taxon>
        <taxon>Goodeidae</taxon>
        <taxon>Ataeniobius</taxon>
    </lineage>
</organism>
<evidence type="ECO:0000313" key="1">
    <source>
        <dbReference type="EMBL" id="MED6260122.1"/>
    </source>
</evidence>
<evidence type="ECO:0000313" key="2">
    <source>
        <dbReference type="Proteomes" id="UP001345963"/>
    </source>
</evidence>
<dbReference type="EMBL" id="JAHUTI010088641">
    <property type="protein sequence ID" value="MED6260122.1"/>
    <property type="molecule type" value="Genomic_DNA"/>
</dbReference>
<accession>A0ABU7CBW4</accession>
<gene>
    <name evidence="1" type="ORF">ATANTOWER_002811</name>
</gene>
<proteinExistence type="predicted"/>
<comment type="caution">
    <text evidence="1">The sequence shown here is derived from an EMBL/GenBank/DDBJ whole genome shotgun (WGS) entry which is preliminary data.</text>
</comment>
<name>A0ABU7CBW4_9TELE</name>
<dbReference type="Proteomes" id="UP001345963">
    <property type="component" value="Unassembled WGS sequence"/>
</dbReference>
<reference evidence="1 2" key="1">
    <citation type="submission" date="2021-07" db="EMBL/GenBank/DDBJ databases">
        <authorList>
            <person name="Palmer J.M."/>
        </authorList>
    </citation>
    <scope>NUCLEOTIDE SEQUENCE [LARGE SCALE GENOMIC DNA]</scope>
    <source>
        <strain evidence="1 2">AT_MEX2019</strain>
        <tissue evidence="1">Muscle</tissue>
    </source>
</reference>
<sequence length="104" mass="11915">MEDELIDNDETLYWAYNSANHDMTNHDMQRSQLHFYLDHCKHSFIRDGIGADYEVSGGVSADDAIDRVPVRAVGLIPVHHCEVGDNHVHLVFRHLPGKLHKSQR</sequence>
<protein>
    <submittedName>
        <fullName evidence="1">Uncharacterized protein</fullName>
    </submittedName>
</protein>
<keyword evidence="2" id="KW-1185">Reference proteome</keyword>